<dbReference type="RefSeq" id="WP_285930242.1">
    <property type="nucleotide sequence ID" value="NZ_JASTZU010000014.1"/>
</dbReference>
<protein>
    <submittedName>
        <fullName evidence="1">Bacillithiol system redox-active protein YtxJ</fullName>
    </submittedName>
</protein>
<evidence type="ECO:0000313" key="2">
    <source>
        <dbReference type="Proteomes" id="UP001235343"/>
    </source>
</evidence>
<dbReference type="Pfam" id="PF11009">
    <property type="entry name" value="BrxC"/>
    <property type="match status" value="1"/>
</dbReference>
<keyword evidence="2" id="KW-1185">Reference proteome</keyword>
<dbReference type="Gene3D" id="3.40.30.10">
    <property type="entry name" value="Glutaredoxin"/>
    <property type="match status" value="1"/>
</dbReference>
<dbReference type="NCBIfam" id="TIGR04019">
    <property type="entry name" value="B_thiol_YtxJ"/>
    <property type="match status" value="1"/>
</dbReference>
<proteinExistence type="predicted"/>
<dbReference type="InterPro" id="IPR022551">
    <property type="entry name" value="BrxC"/>
</dbReference>
<evidence type="ECO:0000313" key="1">
    <source>
        <dbReference type="EMBL" id="MDL4839377.1"/>
    </source>
</evidence>
<dbReference type="InterPro" id="IPR036249">
    <property type="entry name" value="Thioredoxin-like_sf"/>
</dbReference>
<reference evidence="1 2" key="1">
    <citation type="submission" date="2023-06" db="EMBL/GenBank/DDBJ databases">
        <title>Aquibacillus rhizosphaerae LR5S19.</title>
        <authorList>
            <person name="Sun J.-Q."/>
        </authorList>
    </citation>
    <scope>NUCLEOTIDE SEQUENCE [LARGE SCALE GENOMIC DNA]</scope>
    <source>
        <strain evidence="1 2">LR5S19</strain>
    </source>
</reference>
<dbReference type="EMBL" id="JASTZU010000014">
    <property type="protein sequence ID" value="MDL4839377.1"/>
    <property type="molecule type" value="Genomic_DNA"/>
</dbReference>
<name>A0ABT7L2D9_9BACI</name>
<dbReference type="SUPFAM" id="SSF52833">
    <property type="entry name" value="Thioredoxin-like"/>
    <property type="match status" value="1"/>
</dbReference>
<gene>
    <name evidence="1" type="primary">ytxJ</name>
    <name evidence="1" type="ORF">QQS35_02730</name>
</gene>
<comment type="caution">
    <text evidence="1">The sequence shown here is derived from an EMBL/GenBank/DDBJ whole genome shotgun (WGS) entry which is preliminary data.</text>
</comment>
<dbReference type="Proteomes" id="UP001235343">
    <property type="component" value="Unassembled WGS sequence"/>
</dbReference>
<accession>A0ABT7L2D9</accession>
<organism evidence="1 2">
    <name type="scientific">Aquibacillus rhizosphaerae</name>
    <dbReference type="NCBI Taxonomy" id="3051431"/>
    <lineage>
        <taxon>Bacteria</taxon>
        <taxon>Bacillati</taxon>
        <taxon>Bacillota</taxon>
        <taxon>Bacilli</taxon>
        <taxon>Bacillales</taxon>
        <taxon>Bacillaceae</taxon>
        <taxon>Aquibacillus</taxon>
    </lineage>
</organism>
<sequence length="109" mass="12991">MDIKVIETEEQFKEILDEKDVFILMKHSLTCPISSEAKKEYDNFSVETKLPLYILYVQEARELSNIISNRYHIKHESPQALLFSNKKVIWHDSHSRITRNQLKMQLENI</sequence>